<dbReference type="AlphaFoldDB" id="A0A1Z4VM83"/>
<dbReference type="InterPro" id="IPR004446">
    <property type="entry name" value="Heptose_bisP_phosphatase"/>
</dbReference>
<accession>A0A1Z4VM83</accession>
<reference evidence="1 2" key="1">
    <citation type="submission" date="2017-05" db="EMBL/GenBank/DDBJ databases">
        <title>Thiocyanate degradation by Thiohalobacter thiocyanaticus FOKN1.</title>
        <authorList>
            <person name="Oshiki M."/>
            <person name="Fukushima T."/>
            <person name="Kawano S."/>
            <person name="Nakagawa J."/>
        </authorList>
    </citation>
    <scope>NUCLEOTIDE SEQUENCE [LARGE SCALE GENOMIC DNA]</scope>
    <source>
        <strain evidence="1 2">FOKN1</strain>
    </source>
</reference>
<dbReference type="InterPro" id="IPR036412">
    <property type="entry name" value="HAD-like_sf"/>
</dbReference>
<protein>
    <submittedName>
        <fullName evidence="1">D,D-heptose 1,7-bisphosphate phosphatase</fullName>
    </submittedName>
</protein>
<proteinExistence type="predicted"/>
<name>A0A1Z4VM83_9GAMM</name>
<dbReference type="SUPFAM" id="SSF56784">
    <property type="entry name" value="HAD-like"/>
    <property type="match status" value="1"/>
</dbReference>
<evidence type="ECO:0000313" key="1">
    <source>
        <dbReference type="EMBL" id="BAZ92595.1"/>
    </source>
</evidence>
<dbReference type="Proteomes" id="UP000218765">
    <property type="component" value="Chromosome"/>
</dbReference>
<keyword evidence="2" id="KW-1185">Reference proteome</keyword>
<dbReference type="GO" id="GO:0005975">
    <property type="term" value="P:carbohydrate metabolic process"/>
    <property type="evidence" value="ECO:0007669"/>
    <property type="project" value="InterPro"/>
</dbReference>
<gene>
    <name evidence="1" type="ORF">FOKN1_0191</name>
</gene>
<dbReference type="InterPro" id="IPR023214">
    <property type="entry name" value="HAD_sf"/>
</dbReference>
<dbReference type="KEGG" id="ttc:FOKN1_0191"/>
<sequence length="172" mass="18543">MQPVIVDLDVIRDTSRDAAPDQWNPRPGSLEAIARLSRADRRVLVTGTPVRDGDPATALDRLTRLHNRLSQAASNAGGQIDAILFCPHGPDTNCPCRPPRPGLLLDIALRQQLRLELVPYITLDQGPALEAGRTAGLRCLLLGTGNTDAAEPCFSSLDSAVQYLLDETDNAD</sequence>
<dbReference type="Gene3D" id="3.40.50.1000">
    <property type="entry name" value="HAD superfamily/HAD-like"/>
    <property type="match status" value="1"/>
</dbReference>
<organism evidence="1 2">
    <name type="scientific">Thiohalobacter thiocyanaticus</name>
    <dbReference type="NCBI Taxonomy" id="585455"/>
    <lineage>
        <taxon>Bacteria</taxon>
        <taxon>Pseudomonadati</taxon>
        <taxon>Pseudomonadota</taxon>
        <taxon>Gammaproteobacteria</taxon>
        <taxon>Thiohalobacterales</taxon>
        <taxon>Thiohalobacteraceae</taxon>
        <taxon>Thiohalobacter</taxon>
    </lineage>
</organism>
<dbReference type="EMBL" id="AP018052">
    <property type="protein sequence ID" value="BAZ92595.1"/>
    <property type="molecule type" value="Genomic_DNA"/>
</dbReference>
<dbReference type="RefSeq" id="WP_096363833.1">
    <property type="nucleotide sequence ID" value="NZ_AP018052.1"/>
</dbReference>
<dbReference type="PANTHER" id="PTHR42891">
    <property type="entry name" value="D-GLYCERO-BETA-D-MANNO-HEPTOSE-1,7-BISPHOSPHATE 7-PHOSPHATASE"/>
    <property type="match status" value="1"/>
</dbReference>
<dbReference type="PANTHER" id="PTHR42891:SF1">
    <property type="entry name" value="D-GLYCERO-BETA-D-MANNO-HEPTOSE-1,7-BISPHOSPHATE 7-PHOSPHATASE"/>
    <property type="match status" value="1"/>
</dbReference>
<dbReference type="GO" id="GO:0016791">
    <property type="term" value="F:phosphatase activity"/>
    <property type="evidence" value="ECO:0007669"/>
    <property type="project" value="InterPro"/>
</dbReference>
<evidence type="ECO:0000313" key="2">
    <source>
        <dbReference type="Proteomes" id="UP000218765"/>
    </source>
</evidence>
<dbReference type="OrthoDB" id="9788272at2"/>